<accession>A0ABQ0H0M8</accession>
<dbReference type="Proteomes" id="UP001628091">
    <property type="component" value="Unassembled WGS sequence"/>
</dbReference>
<keyword evidence="2" id="KW-1185">Reference proteome</keyword>
<dbReference type="EMBL" id="BAAFZP010000001">
    <property type="protein sequence ID" value="GAB1582448.1"/>
    <property type="molecule type" value="Genomic_DNA"/>
</dbReference>
<protein>
    <submittedName>
        <fullName evidence="1">Uncharacterized protein</fullName>
    </submittedName>
</protein>
<dbReference type="Pfam" id="PF17419">
    <property type="entry name" value="MauJ"/>
    <property type="match status" value="1"/>
</dbReference>
<sequence length="421" mass="47361">MVAGVESIVGWPVRVVEVPFQDRTLYIIPATANTGEYNYNTFPSVAVRLEVGERFEDGQVIISHFLSSLTWVSGQAVQAVNWGGGNLPRPTSGFSGMRTITDHFYYPYLPAPTGNARLALAFYREGLGLNHVAYQCLSFFKILNILHANPKDQIAWINQTIPHICNWEAKQRISLLQQTQNDLGGYLYGSNRCAVAHAGGQPTADPEDPQDLRRLQDDLPLVRALAEYAIEHDFNVKSSATIYREHLYELEGFKGIFGLNRVQTIKDSGTLCEEEWPALPRLSLRLAFHDRYAPCENLTAKVMAVEDGRAKVWCDSEDGLFSIMAGLNFREERLEIDPLNAVTLRDDGSEHAMRLAAAFVKFHRSYFGNGILQVWNAETEVLLGRCDAFLPINADMIATHNYLTEIIRRYEEEADRRAMAG</sequence>
<dbReference type="InterPro" id="IPR035383">
    <property type="entry name" value="MauJ"/>
</dbReference>
<evidence type="ECO:0000313" key="1">
    <source>
        <dbReference type="EMBL" id="GAB1582448.1"/>
    </source>
</evidence>
<organism evidence="1 2">
    <name type="scientific">Phyllobacterium phragmitis</name>
    <dbReference type="NCBI Taxonomy" id="2670329"/>
    <lineage>
        <taxon>Bacteria</taxon>
        <taxon>Pseudomonadati</taxon>
        <taxon>Pseudomonadota</taxon>
        <taxon>Alphaproteobacteria</taxon>
        <taxon>Hyphomicrobiales</taxon>
        <taxon>Phyllobacteriaceae</taxon>
        <taxon>Phyllobacterium</taxon>
    </lineage>
</organism>
<reference evidence="1 2" key="1">
    <citation type="submission" date="2024-10" db="EMBL/GenBank/DDBJ databases">
        <title>Isolation, draft genome sequencing and identification of Phyllobacterium sp. NSA23, isolated from leaf soil.</title>
        <authorList>
            <person name="Akita H."/>
        </authorList>
    </citation>
    <scope>NUCLEOTIDE SEQUENCE [LARGE SCALE GENOMIC DNA]</scope>
    <source>
        <strain evidence="1 2">NSA23</strain>
    </source>
</reference>
<gene>
    <name evidence="1" type="ORF">PPNSA23_23910</name>
</gene>
<comment type="caution">
    <text evidence="1">The sequence shown here is derived from an EMBL/GenBank/DDBJ whole genome shotgun (WGS) entry which is preliminary data.</text>
</comment>
<evidence type="ECO:0000313" key="2">
    <source>
        <dbReference type="Proteomes" id="UP001628091"/>
    </source>
</evidence>
<proteinExistence type="predicted"/>
<name>A0ABQ0H0M8_9HYPH</name>